<dbReference type="EMBL" id="JACHHQ010000015">
    <property type="protein sequence ID" value="MBB5202427.1"/>
    <property type="molecule type" value="Genomic_DNA"/>
</dbReference>
<name>A0A840RUZ3_9BURK</name>
<evidence type="ECO:0000313" key="4">
    <source>
        <dbReference type="Proteomes" id="UP000571084"/>
    </source>
</evidence>
<dbReference type="InterPro" id="IPR029063">
    <property type="entry name" value="SAM-dependent_MTases_sf"/>
</dbReference>
<dbReference type="Gene3D" id="3.40.50.12710">
    <property type="match status" value="1"/>
</dbReference>
<dbReference type="PANTHER" id="PTHR12049">
    <property type="entry name" value="PROTEIN ARGININE METHYLTRANSFERASE NDUFAF7, MITOCHONDRIAL"/>
    <property type="match status" value="1"/>
</dbReference>
<evidence type="ECO:0000256" key="2">
    <source>
        <dbReference type="ARBA" id="ARBA00022679"/>
    </source>
</evidence>
<dbReference type="PANTHER" id="PTHR12049:SF7">
    <property type="entry name" value="PROTEIN ARGININE METHYLTRANSFERASE NDUFAF7, MITOCHONDRIAL"/>
    <property type="match status" value="1"/>
</dbReference>
<dbReference type="InterPro" id="IPR003788">
    <property type="entry name" value="NDUFAF7"/>
</dbReference>
<dbReference type="SUPFAM" id="SSF53335">
    <property type="entry name" value="S-adenosyl-L-methionine-dependent methyltransferases"/>
    <property type="match status" value="1"/>
</dbReference>
<dbReference type="AlphaFoldDB" id="A0A840RUZ3"/>
<reference evidence="3 4" key="1">
    <citation type="submission" date="2020-08" db="EMBL/GenBank/DDBJ databases">
        <title>Genomic Encyclopedia of Type Strains, Phase IV (KMG-IV): sequencing the most valuable type-strain genomes for metagenomic binning, comparative biology and taxonomic classification.</title>
        <authorList>
            <person name="Goeker M."/>
        </authorList>
    </citation>
    <scope>NUCLEOTIDE SEQUENCE [LARGE SCALE GENOMIC DNA]</scope>
    <source>
        <strain evidence="3 4">DSM 23240</strain>
    </source>
</reference>
<comment type="caution">
    <text evidence="3">The sequence shown here is derived from an EMBL/GenBank/DDBJ whole genome shotgun (WGS) entry which is preliminary data.</text>
</comment>
<evidence type="ECO:0000256" key="1">
    <source>
        <dbReference type="ARBA" id="ARBA00022603"/>
    </source>
</evidence>
<organism evidence="3 4">
    <name type="scientific">Glaciimonas immobilis</name>
    <dbReference type="NCBI Taxonomy" id="728004"/>
    <lineage>
        <taxon>Bacteria</taxon>
        <taxon>Pseudomonadati</taxon>
        <taxon>Pseudomonadota</taxon>
        <taxon>Betaproteobacteria</taxon>
        <taxon>Burkholderiales</taxon>
        <taxon>Oxalobacteraceae</taxon>
        <taxon>Glaciimonas</taxon>
    </lineage>
</organism>
<proteinExistence type="predicted"/>
<keyword evidence="4" id="KW-1185">Reference proteome</keyword>
<accession>A0A840RUZ3</accession>
<dbReference type="GO" id="GO:0032259">
    <property type="term" value="P:methylation"/>
    <property type="evidence" value="ECO:0007669"/>
    <property type="project" value="UniProtKB-KW"/>
</dbReference>
<dbReference type="InterPro" id="IPR038375">
    <property type="entry name" value="NDUFAF7_sf"/>
</dbReference>
<sequence length="421" mass="46031">MTYFSRGKDIFSIYNIGMQLQLPQPSIEAQHASRLLHHLISADIRHNDGWISFARYMELVLYAPDLGYYTGGAAKLGKDGDFTTAPEITPLFGATLARLATELMSVAEAPLAAQMLEFGAGTGQLAFDILTELAGNGYAIEVFYIVELSAELRARQEQKLHNFPQVQWLSRLPDAFSGVVIGNEVLDAMPVELLVRGEQVWLQRGVGLGAPSDGFGELGASDQLDPFDQWPFSYVDRPADPSLIRQIPDAETLAVGYLTEVHPVAMGFMRSVAAMLSAGSGGAAVFLDYGFPASEYYLGQRDQGTLMCHYRHHAHPDPFYWPGLQDVTAHIDFTAMAVAAIDGGLDVLGYTCQAAFLLDAGLAELLLRTSPENPLEYLPKANAVQKLISPAEMGELFKVLVVGKGCMLPERFGRNDRCHKL</sequence>
<keyword evidence="2 3" id="KW-0808">Transferase</keyword>
<dbReference type="Proteomes" id="UP000571084">
    <property type="component" value="Unassembled WGS sequence"/>
</dbReference>
<protein>
    <submittedName>
        <fullName evidence="3">SAM-dependent MidA family methyltransferase</fullName>
    </submittedName>
</protein>
<gene>
    <name evidence="3" type="ORF">HNR39_004291</name>
</gene>
<evidence type="ECO:0000313" key="3">
    <source>
        <dbReference type="EMBL" id="MBB5202427.1"/>
    </source>
</evidence>
<dbReference type="GO" id="GO:0035243">
    <property type="term" value="F:protein-arginine omega-N symmetric methyltransferase activity"/>
    <property type="evidence" value="ECO:0007669"/>
    <property type="project" value="TreeGrafter"/>
</dbReference>
<dbReference type="Pfam" id="PF02636">
    <property type="entry name" value="Methyltransf_28"/>
    <property type="match status" value="1"/>
</dbReference>
<keyword evidence="1 3" id="KW-0489">Methyltransferase</keyword>